<dbReference type="InterPro" id="IPR045184">
    <property type="entry name" value="SMU1"/>
</dbReference>
<feature type="compositionally biased region" description="Basic and acidic residues" evidence="1">
    <location>
        <begin position="12"/>
        <end position="21"/>
    </location>
</feature>
<organism evidence="2 3">
    <name type="scientific">Angomonas deanei</name>
    <dbReference type="NCBI Taxonomy" id="59799"/>
    <lineage>
        <taxon>Eukaryota</taxon>
        <taxon>Discoba</taxon>
        <taxon>Euglenozoa</taxon>
        <taxon>Kinetoplastea</taxon>
        <taxon>Metakinetoplastina</taxon>
        <taxon>Trypanosomatida</taxon>
        <taxon>Trypanosomatidae</taxon>
        <taxon>Strigomonadinae</taxon>
        <taxon>Angomonas</taxon>
    </lineage>
</organism>
<dbReference type="Gene3D" id="2.130.10.10">
    <property type="entry name" value="YVTN repeat-like/Quinoprotein amine dehydrogenase"/>
    <property type="match status" value="1"/>
</dbReference>
<protein>
    <recommendedName>
        <fullName evidence="4">WD domain, G-beta repeat</fullName>
    </recommendedName>
</protein>
<dbReference type="PANTHER" id="PTHR22848">
    <property type="entry name" value="WD40 REPEAT PROTEIN"/>
    <property type="match status" value="1"/>
</dbReference>
<feature type="region of interest" description="Disordered" evidence="1">
    <location>
        <begin position="1"/>
        <end position="21"/>
    </location>
</feature>
<dbReference type="InterPro" id="IPR001680">
    <property type="entry name" value="WD40_rpt"/>
</dbReference>
<sequence>MALGALDIGSPDTRKRPREDTQRAAIEDAWSKTTLACPLKCPESIAKKIQFGEGSYITLCRSVPVEKERSVLVVCQESGITDFLDPTTFTVVGKSVRHASSTLSMDCDTPLEATESAWIGLGYRDGWVKVYDADSHKLVRKFEKVHELGVSTVVFVGNKRADALQGHSPFLLSGSFDTTMCLLDISSGASLFQVKDAHHSSFINSICVLPFRIGVYTLSSGNDGSLAFWSLGKADSPAVERCGNVIPLQRVSPDCGDGVASSLSLLPSTSSAPSRCELVVATNVDKVLLCGVEMGLGESGEAAFDVVPFAILQCGKPILSVSYGVPNANFVSFYVCDCEGLLYLYNMELDSERQKDAKVSVMSPVDVSSLLVIEHGDNVKEARADVVYPHSGNPMLSIYSASFPELYLVQ</sequence>
<dbReference type="EMBL" id="LR877149">
    <property type="protein sequence ID" value="CAD2215565.1"/>
    <property type="molecule type" value="Genomic_DNA"/>
</dbReference>
<dbReference type="Proteomes" id="UP000515908">
    <property type="component" value="Chromosome 05"/>
</dbReference>
<reference evidence="2 3" key="1">
    <citation type="submission" date="2020-08" db="EMBL/GenBank/DDBJ databases">
        <authorList>
            <person name="Newling K."/>
            <person name="Davey J."/>
            <person name="Forrester S."/>
        </authorList>
    </citation>
    <scope>NUCLEOTIDE SEQUENCE [LARGE SCALE GENOMIC DNA]</scope>
    <source>
        <strain evidence="3">Crithidia deanei Carvalho (ATCC PRA-265)</strain>
    </source>
</reference>
<evidence type="ECO:0000313" key="2">
    <source>
        <dbReference type="EMBL" id="CAD2215565.1"/>
    </source>
</evidence>
<name>A0A7G2C7Z0_9TRYP</name>
<proteinExistence type="predicted"/>
<gene>
    <name evidence="2" type="ORF">ADEAN_000302000</name>
</gene>
<evidence type="ECO:0000313" key="3">
    <source>
        <dbReference type="Proteomes" id="UP000515908"/>
    </source>
</evidence>
<keyword evidence="3" id="KW-1185">Reference proteome</keyword>
<dbReference type="SMART" id="SM00320">
    <property type="entry name" value="WD40"/>
    <property type="match status" value="2"/>
</dbReference>
<accession>A0A7G2C7Z0</accession>
<evidence type="ECO:0008006" key="4">
    <source>
        <dbReference type="Google" id="ProtNLM"/>
    </source>
</evidence>
<dbReference type="GO" id="GO:0000398">
    <property type="term" value="P:mRNA splicing, via spliceosome"/>
    <property type="evidence" value="ECO:0007669"/>
    <property type="project" value="InterPro"/>
</dbReference>
<evidence type="ECO:0000256" key="1">
    <source>
        <dbReference type="SAM" id="MobiDB-lite"/>
    </source>
</evidence>
<dbReference type="AlphaFoldDB" id="A0A7G2C7Z0"/>
<dbReference type="InterPro" id="IPR036322">
    <property type="entry name" value="WD40_repeat_dom_sf"/>
</dbReference>
<dbReference type="InterPro" id="IPR015943">
    <property type="entry name" value="WD40/YVTN_repeat-like_dom_sf"/>
</dbReference>
<dbReference type="SUPFAM" id="SSF50978">
    <property type="entry name" value="WD40 repeat-like"/>
    <property type="match status" value="1"/>
</dbReference>
<dbReference type="VEuPathDB" id="TriTrypDB:ADEAN_000302000"/>